<dbReference type="InterPro" id="IPR001926">
    <property type="entry name" value="TrpB-like_PALP"/>
</dbReference>
<dbReference type="InterPro" id="IPR004450">
    <property type="entry name" value="Thr_synthase-like"/>
</dbReference>
<sequence>MQLQKFVGTRGGDCSVNFKGCVLNPNAPYGGLWTLADLPKFSEDEIQSFIKMDYEELAQKIFQSLGLDIPQSLLANALALYKKFDDKNTPAPLSKINKNLSIQKLYCGPTRAFKDMALQPFGEIFSAFLKDSSKEYLILVATSGDTGPATLESFANKDKIKVVCLYPEGGTSEIQALQMTTIAAKNIKVIGIKGDFDDTQNILKNLLKDEQFLQSLTQNNLALSAANSVNFGRIAFQILYHIYASLQSFSLYKRQAHIIIPSGNFGNALGAFYAKNMGFPIKKIWIASNANNILTDFIESGVYDISYRVLQKTYSPAMDILTSSNVERILFFLFGKNRTRELMEDLQKYKKYALNQEELKLLQTYFQATYCEDLYCLEKIREYANAGFILDPHTACGIKAYEEIIKNDNEAICILCSTAEWTKFAKTLSQALGMGDLGDKESLEAIASKYSLTISPNILDLFKKEIVHTQSITKEEVKQNILQWLRK</sequence>
<dbReference type="GO" id="GO:0009088">
    <property type="term" value="P:threonine biosynthetic process"/>
    <property type="evidence" value="ECO:0007669"/>
    <property type="project" value="UniProtKB-UniRule"/>
</dbReference>
<evidence type="ECO:0000256" key="5">
    <source>
        <dbReference type="PIRSR" id="PIRSR604450-51"/>
    </source>
</evidence>
<reference evidence="8 9" key="1">
    <citation type="submission" date="2017-06" db="EMBL/GenBank/DDBJ databases">
        <title>Complete genome of Helicobacter apodemus.</title>
        <authorList>
            <person name="Cho S."/>
        </authorList>
    </citation>
    <scope>NUCLEOTIDE SEQUENCE [LARGE SCALE GENOMIC DNA]</scope>
    <source>
        <strain evidence="9">SNUVETPUB-15-01</strain>
    </source>
</reference>
<evidence type="ECO:0000313" key="8">
    <source>
        <dbReference type="EMBL" id="AWI35009.1"/>
    </source>
</evidence>
<feature type="domain" description="Threonine synthase N-terminal" evidence="7">
    <location>
        <begin position="5"/>
        <end position="74"/>
    </location>
</feature>
<dbReference type="EC" id="4.2.3.1" evidence="4"/>
<accession>A0A2U8FFL3</accession>
<evidence type="ECO:0000313" key="9">
    <source>
        <dbReference type="Proteomes" id="UP000244890"/>
    </source>
</evidence>
<organism evidence="8 9">
    <name type="scientific">Helicobacter apodemus</name>
    <dbReference type="NCBI Taxonomy" id="135569"/>
    <lineage>
        <taxon>Bacteria</taxon>
        <taxon>Pseudomonadati</taxon>
        <taxon>Campylobacterota</taxon>
        <taxon>Epsilonproteobacteria</taxon>
        <taxon>Campylobacterales</taxon>
        <taxon>Helicobacteraceae</taxon>
        <taxon>Helicobacter</taxon>
    </lineage>
</organism>
<dbReference type="OrthoDB" id="9763107at2"/>
<feature type="modified residue" description="N6-(pyridoxal phosphate)lysine" evidence="5">
    <location>
        <position position="114"/>
    </location>
</feature>
<feature type="domain" description="Tryptophan synthase beta chain-like PALP" evidence="6">
    <location>
        <begin position="95"/>
        <end position="407"/>
    </location>
</feature>
<dbReference type="PANTHER" id="PTHR43515:SF1">
    <property type="entry name" value="THREONINE SYNTHASE-LIKE 1"/>
    <property type="match status" value="1"/>
</dbReference>
<protein>
    <recommendedName>
        <fullName evidence="4">Threonine synthase</fullName>
        <ecNumber evidence="4">4.2.3.1</ecNumber>
    </recommendedName>
</protein>
<comment type="cofactor">
    <cofactor evidence="1 5">
        <name>pyridoxal 5'-phosphate</name>
        <dbReference type="ChEBI" id="CHEBI:597326"/>
    </cofactor>
</comment>
<proteinExistence type="inferred from homology"/>
<dbReference type="Proteomes" id="UP000244890">
    <property type="component" value="Chromosome"/>
</dbReference>
<name>A0A2U8FFL3_9HELI</name>
<dbReference type="NCBIfam" id="TIGR00260">
    <property type="entry name" value="thrC"/>
    <property type="match status" value="1"/>
</dbReference>
<dbReference type="Gene3D" id="3.40.50.1100">
    <property type="match status" value="2"/>
</dbReference>
<evidence type="ECO:0000256" key="2">
    <source>
        <dbReference type="ARBA" id="ARBA00005517"/>
    </source>
</evidence>
<dbReference type="InterPro" id="IPR036052">
    <property type="entry name" value="TrpB-like_PALP_sf"/>
</dbReference>
<dbReference type="RefSeq" id="WP_108911765.1">
    <property type="nucleotide sequence ID" value="NZ_CP021886.1"/>
</dbReference>
<dbReference type="Pfam" id="PF14821">
    <property type="entry name" value="Thr_synth_N"/>
    <property type="match status" value="1"/>
</dbReference>
<dbReference type="InterPro" id="IPR029144">
    <property type="entry name" value="Thr_synth_N"/>
</dbReference>
<keyword evidence="3 5" id="KW-0663">Pyridoxal phosphate</keyword>
<dbReference type="AlphaFoldDB" id="A0A2U8FFL3"/>
<evidence type="ECO:0000259" key="7">
    <source>
        <dbReference type="Pfam" id="PF14821"/>
    </source>
</evidence>
<dbReference type="GO" id="GO:0004795">
    <property type="term" value="F:threonine synthase activity"/>
    <property type="evidence" value="ECO:0007669"/>
    <property type="project" value="UniProtKB-UniRule"/>
</dbReference>
<evidence type="ECO:0000256" key="4">
    <source>
        <dbReference type="NCBIfam" id="TIGR00260"/>
    </source>
</evidence>
<evidence type="ECO:0000256" key="1">
    <source>
        <dbReference type="ARBA" id="ARBA00001933"/>
    </source>
</evidence>
<gene>
    <name evidence="8" type="ORF">CDV25_09740</name>
</gene>
<dbReference type="Gene3D" id="3.90.1380.10">
    <property type="entry name" value="Threonine synthase, N-terminal domain"/>
    <property type="match status" value="1"/>
</dbReference>
<evidence type="ECO:0000256" key="3">
    <source>
        <dbReference type="ARBA" id="ARBA00022898"/>
    </source>
</evidence>
<dbReference type="PANTHER" id="PTHR43515">
    <property type="entry name" value="THREONINE SYNTHASE-LIKE 1"/>
    <property type="match status" value="1"/>
</dbReference>
<dbReference type="SUPFAM" id="SSF53686">
    <property type="entry name" value="Tryptophan synthase beta subunit-like PLP-dependent enzymes"/>
    <property type="match status" value="1"/>
</dbReference>
<evidence type="ECO:0000259" key="6">
    <source>
        <dbReference type="Pfam" id="PF00291"/>
    </source>
</evidence>
<dbReference type="InterPro" id="IPR037158">
    <property type="entry name" value="Thr_synth_N_sf"/>
</dbReference>
<dbReference type="GO" id="GO:0005737">
    <property type="term" value="C:cytoplasm"/>
    <property type="evidence" value="ECO:0007669"/>
    <property type="project" value="TreeGrafter"/>
</dbReference>
<dbReference type="Pfam" id="PF00291">
    <property type="entry name" value="PALP"/>
    <property type="match status" value="1"/>
</dbReference>
<dbReference type="EMBL" id="CP021886">
    <property type="protein sequence ID" value="AWI35009.1"/>
    <property type="molecule type" value="Genomic_DNA"/>
</dbReference>
<dbReference type="CDD" id="cd01560">
    <property type="entry name" value="Thr-synth_2"/>
    <property type="match status" value="1"/>
</dbReference>
<comment type="similarity">
    <text evidence="2">Belongs to the threonine synthase family.</text>
</comment>
<dbReference type="KEGG" id="had:CDV25_09740"/>